<reference evidence="5 6" key="1">
    <citation type="submission" date="2019-07" db="EMBL/GenBank/DDBJ databases">
        <title>Genomes of Cafeteria roenbergensis.</title>
        <authorList>
            <person name="Fischer M.G."/>
            <person name="Hackl T."/>
            <person name="Roman M."/>
        </authorList>
    </citation>
    <scope>NUCLEOTIDE SEQUENCE [LARGE SCALE GENOMIC DNA]</scope>
    <source>
        <strain evidence="3 6">BVI</strain>
        <strain evidence="2 7">Cflag</strain>
        <strain evidence="4 5">E4-10P</strain>
    </source>
</reference>
<dbReference type="EMBL" id="VLTM01000096">
    <property type="protein sequence ID" value="KAA0153784.1"/>
    <property type="molecule type" value="Genomic_DNA"/>
</dbReference>
<dbReference type="AlphaFoldDB" id="A0A5A8CMU0"/>
<gene>
    <name evidence="4" type="ORF">FNF27_01112</name>
    <name evidence="3" type="ORF">FNF29_00858</name>
    <name evidence="2" type="ORF">FNF31_06388</name>
</gene>
<evidence type="ECO:0000313" key="7">
    <source>
        <dbReference type="Proteomes" id="UP000325113"/>
    </source>
</evidence>
<evidence type="ECO:0000313" key="6">
    <source>
        <dbReference type="Proteomes" id="UP000323011"/>
    </source>
</evidence>
<dbReference type="Proteomes" id="UP000323011">
    <property type="component" value="Unassembled WGS sequence"/>
</dbReference>
<evidence type="ECO:0000313" key="5">
    <source>
        <dbReference type="Proteomes" id="UP000322899"/>
    </source>
</evidence>
<comment type="caution">
    <text evidence="2">The sequence shown here is derived from an EMBL/GenBank/DDBJ whole genome shotgun (WGS) entry which is preliminary data.</text>
</comment>
<name>A0A5A8CMU0_CAFRO</name>
<protein>
    <submittedName>
        <fullName evidence="2">Uncharacterized protein</fullName>
    </submittedName>
</protein>
<accession>A0A5A8CMU0</accession>
<feature type="compositionally biased region" description="Polar residues" evidence="1">
    <location>
        <begin position="36"/>
        <end position="52"/>
    </location>
</feature>
<dbReference type="EMBL" id="VLTN01000003">
    <property type="protein sequence ID" value="KAA0156747.1"/>
    <property type="molecule type" value="Genomic_DNA"/>
</dbReference>
<dbReference type="Proteomes" id="UP000325113">
    <property type="component" value="Unassembled WGS sequence"/>
</dbReference>
<evidence type="ECO:0000313" key="2">
    <source>
        <dbReference type="EMBL" id="KAA0153784.1"/>
    </source>
</evidence>
<evidence type="ECO:0000256" key="1">
    <source>
        <dbReference type="SAM" id="MobiDB-lite"/>
    </source>
</evidence>
<feature type="compositionally biased region" description="Polar residues" evidence="1">
    <location>
        <begin position="10"/>
        <end position="23"/>
    </location>
</feature>
<feature type="region of interest" description="Disordered" evidence="1">
    <location>
        <begin position="1"/>
        <end position="71"/>
    </location>
</feature>
<organism evidence="2 7">
    <name type="scientific">Cafeteria roenbergensis</name>
    <name type="common">Marine flagellate</name>
    <dbReference type="NCBI Taxonomy" id="33653"/>
    <lineage>
        <taxon>Eukaryota</taxon>
        <taxon>Sar</taxon>
        <taxon>Stramenopiles</taxon>
        <taxon>Bigyra</taxon>
        <taxon>Opalozoa</taxon>
        <taxon>Bicosoecida</taxon>
        <taxon>Cafeteriaceae</taxon>
        <taxon>Cafeteria</taxon>
    </lineage>
</organism>
<keyword evidence="6" id="KW-1185">Reference proteome</keyword>
<dbReference type="EMBL" id="VLTO01000004">
    <property type="protein sequence ID" value="KAA0177334.1"/>
    <property type="molecule type" value="Genomic_DNA"/>
</dbReference>
<dbReference type="Proteomes" id="UP000322899">
    <property type="component" value="Unassembled WGS sequence"/>
</dbReference>
<evidence type="ECO:0000313" key="4">
    <source>
        <dbReference type="EMBL" id="KAA0177334.1"/>
    </source>
</evidence>
<proteinExistence type="predicted"/>
<evidence type="ECO:0000313" key="3">
    <source>
        <dbReference type="EMBL" id="KAA0156747.1"/>
    </source>
</evidence>
<sequence length="88" mass="9118">MLGDTKPGGTPTTASVSDTTRTATLAWRAGDVDAPSGTTTKRAFGANQSEKPNPTILLRACPDAGRRGGTMPYTLESATYVKTTELGT</sequence>